<organism evidence="2 3">
    <name type="scientific">Diplocloster agilis</name>
    <dbReference type="NCBI Taxonomy" id="2850323"/>
    <lineage>
        <taxon>Bacteria</taxon>
        <taxon>Bacillati</taxon>
        <taxon>Bacillota</taxon>
        <taxon>Clostridia</taxon>
        <taxon>Lachnospirales</taxon>
        <taxon>Lachnospiraceae</taxon>
        <taxon>Diplocloster</taxon>
    </lineage>
</organism>
<evidence type="ECO:0000313" key="3">
    <source>
        <dbReference type="Proteomes" id="UP000712157"/>
    </source>
</evidence>
<evidence type="ECO:0000256" key="1">
    <source>
        <dbReference type="SAM" id="SignalP"/>
    </source>
</evidence>
<dbReference type="InterPro" id="IPR050490">
    <property type="entry name" value="Bact_solute-bd_prot1"/>
</dbReference>
<dbReference type="InterPro" id="IPR006059">
    <property type="entry name" value="SBP"/>
</dbReference>
<dbReference type="Gene3D" id="3.40.190.10">
    <property type="entry name" value="Periplasmic binding protein-like II"/>
    <property type="match status" value="2"/>
</dbReference>
<dbReference type="Proteomes" id="UP000712157">
    <property type="component" value="Unassembled WGS sequence"/>
</dbReference>
<dbReference type="PANTHER" id="PTHR43649:SF12">
    <property type="entry name" value="DIACETYLCHITOBIOSE BINDING PROTEIN DASA"/>
    <property type="match status" value="1"/>
</dbReference>
<dbReference type="PROSITE" id="PS51257">
    <property type="entry name" value="PROKAR_LIPOPROTEIN"/>
    <property type="match status" value="1"/>
</dbReference>
<sequence length="444" mass="49708">MKKILAYLLVISIVFAMTGCAGETASNDNDSQYAKTDEKITIRFFSNLPDRSTGQGKLEQMIMDNYCKENPNVTFEVETLDDVSFSQKLKAYIASNNLPDMLYVNSLPAEITPLLNSNALADLSEEDYENYDFIQGALDGYKFDGKLYGLPRNTDFMVLYYNQALFDQYDLDFPTNLEELKHCSEVFLKNGIIPCSLSGQEQWPLALYFQEVILKTSGNQQEIYDAVDRKIQFSGNDNFIKAIELMQELTKSNFAQEGFAASEYGAAMNLFTQGKAAMYYMGEWDMGMATDETLPEEFRENVRAGYLPAFTENGKNTDLVAWYGGGYGVSANSKLKDECIKFLNYLMKPENWAKLSWENGLNFPAQDATKYVSDNDSQLQKDLVEILANASSTSGVDFYDSSTSEFMTACMSICQNAVSGNASAEECLAELDKAADTAKSDMEK</sequence>
<dbReference type="Pfam" id="PF01547">
    <property type="entry name" value="SBP_bac_1"/>
    <property type="match status" value="1"/>
</dbReference>
<dbReference type="AlphaFoldDB" id="A0A949NEB2"/>
<dbReference type="PANTHER" id="PTHR43649">
    <property type="entry name" value="ARABINOSE-BINDING PROTEIN-RELATED"/>
    <property type="match status" value="1"/>
</dbReference>
<proteinExistence type="predicted"/>
<accession>A0A949NEB2</accession>
<feature type="signal peptide" evidence="1">
    <location>
        <begin position="1"/>
        <end position="21"/>
    </location>
</feature>
<dbReference type="SUPFAM" id="SSF53850">
    <property type="entry name" value="Periplasmic binding protein-like II"/>
    <property type="match status" value="1"/>
</dbReference>
<protein>
    <submittedName>
        <fullName evidence="2">Extracellular solute-binding protein</fullName>
    </submittedName>
</protein>
<comment type="caution">
    <text evidence="2">The sequence shown here is derived from an EMBL/GenBank/DDBJ whole genome shotgun (WGS) entry which is preliminary data.</text>
</comment>
<name>A0A949NEB2_9FIRM</name>
<keyword evidence="1" id="KW-0732">Signal</keyword>
<gene>
    <name evidence="2" type="ORF">KTH89_06610</name>
</gene>
<feature type="chain" id="PRO_5039577222" evidence="1">
    <location>
        <begin position="22"/>
        <end position="444"/>
    </location>
</feature>
<reference evidence="2" key="1">
    <citation type="submission" date="2021-06" db="EMBL/GenBank/DDBJ databases">
        <title>Description of novel taxa of the family Lachnospiraceae.</title>
        <authorList>
            <person name="Chaplin A.V."/>
            <person name="Sokolova S.R."/>
            <person name="Pikina A.P."/>
            <person name="Korzhanova M."/>
            <person name="Belova V."/>
            <person name="Korostin D."/>
            <person name="Efimov B.A."/>
        </authorList>
    </citation>
    <scope>NUCLEOTIDE SEQUENCE</scope>
    <source>
        <strain evidence="2">ASD5720</strain>
    </source>
</reference>
<dbReference type="RefSeq" id="WP_158342178.1">
    <property type="nucleotide sequence ID" value="NZ_JAHQCW010000007.1"/>
</dbReference>
<dbReference type="EMBL" id="JAHQCW010000007">
    <property type="protein sequence ID" value="MBU9736204.1"/>
    <property type="molecule type" value="Genomic_DNA"/>
</dbReference>
<keyword evidence="3" id="KW-1185">Reference proteome</keyword>
<evidence type="ECO:0000313" key="2">
    <source>
        <dbReference type="EMBL" id="MBU9736204.1"/>
    </source>
</evidence>